<feature type="region of interest" description="Disordered" evidence="10">
    <location>
        <begin position="51"/>
        <end position="158"/>
    </location>
</feature>
<evidence type="ECO:0000256" key="1">
    <source>
        <dbReference type="ARBA" id="ARBA00005184"/>
    </source>
</evidence>
<dbReference type="PANTHER" id="PTHR31707">
    <property type="entry name" value="PECTINESTERASE"/>
    <property type="match status" value="1"/>
</dbReference>
<gene>
    <name evidence="13" type="ORF">EPI10_033986</name>
</gene>
<feature type="transmembrane region" description="Helical" evidence="11">
    <location>
        <begin position="25"/>
        <end position="49"/>
    </location>
</feature>
<keyword evidence="11" id="KW-1133">Transmembrane helix</keyword>
<evidence type="ECO:0000256" key="11">
    <source>
        <dbReference type="SAM" id="Phobius"/>
    </source>
</evidence>
<dbReference type="SUPFAM" id="SSF51126">
    <property type="entry name" value="Pectin lyase-like"/>
    <property type="match status" value="2"/>
</dbReference>
<dbReference type="Pfam" id="PF01095">
    <property type="entry name" value="Pectinesterase"/>
    <property type="match status" value="2"/>
</dbReference>
<proteinExistence type="inferred from homology"/>
<dbReference type="EC" id="3.1.1.11" evidence="4"/>
<keyword evidence="8" id="KW-0325">Glycoprotein</keyword>
<evidence type="ECO:0000256" key="7">
    <source>
        <dbReference type="ARBA" id="ARBA00023157"/>
    </source>
</evidence>
<dbReference type="InterPro" id="IPR006501">
    <property type="entry name" value="Pectinesterase_inhib_dom"/>
</dbReference>
<evidence type="ECO:0000256" key="3">
    <source>
        <dbReference type="ARBA" id="ARBA00007786"/>
    </source>
</evidence>
<comment type="pathway">
    <text evidence="1">Glycan metabolism; pectin degradation; 2-dehydro-3-deoxy-D-gluconate from pectin: step 1/5.</text>
</comment>
<sequence>MVFQDFDIIQERRRQERQRKLKKRLTIALVAIFVIAGIAAAGALAFISMKNSSKKSEKNKSDDNSKADNSKPKDNPPPSTPSTPPSTLSTPPSPPKPSSPPSPPAPAAPAPAPKALFPPAPKPLAAAAPAPAPLSPSAPVPAPVPAPKSAPAPSPSFGKGASELIKSFCEISTFKEYCANTIGKTLEENPQSATQPKELVKSFITKTTDELDKAFTKASTFELKTDVERKAFDVCKEVMANAKEELQSSVDRVGTIEPGKLPSNGDLNTWLSAVMSYQETCIDSFPDGPLKNDFRTTLNSSQVYTSNSLAMVRQLSSLMTLGKEKPPAKRRLLQTKFPLLAKGGYPSWFNHEERRLLKEDDDDKKPIPNVTVAQDGSGNFRTINEALAVVPQKYEGRYVIYVKAGIYDETVIVPKKMVNLTIFGDGSQKSIITGAKNFVDGFPTYQTASFVASGPGFIAKSMGFRNTAGPDKHQAVAARVDGDRAIFLNCRFEGFQDTLYTQTHRQFYRSCVIAGTIDFIFGDATVVFQNCLIYVRKPNDNQKNIVTAQGRKDKLETTGIVIQNSKILPEEPFKPLAKQFKNYLGRPWKVYSRTIIMETLIEDFIDPAGWLEWEGDFALSTLFYGEFNNTGPGARTDGRVKWAGRRDINREEAQNYTVETFLKGTWVKEAGAPSYCRADELEEQAYRRRTRKRLIIIGLSAIVLIAIIIGAVFGTLFPVKSSKSKENPPTYTAESIKAICDVTRYPDSCGSSIAAIRSSSNDTDPNPGPSKVFTLSMQVAVSELIRLSSLPQKIISSNVNIDPMVRKELEICENIFEDAVEYINDSISAVQVGQGDEMVLSTAKINDIKTWLSSAITNQETCLDGLMEAANHAAIPQEMENATRNSTEFSSNSLAIATHIMTILQSFQVPIYRKLLKFDRHHHGREFDPRFPLWVRRGDRRLLQEENPKPNITVAKDGSGNFRTISEAVELIPKKRKTRFVIYVKEGVYLENVSIHKDYWNVMIYGDGMYKTIVSGSLNKVDGTPTFWSGTLIAAGRRFIARDMGFINTAGPEKEQAVAMRSSSDQSVFYRCYFDAYQDTLYVHSNRQFYRDCHVTGTVDFIFGNAAVVLQNCSIQPRQPGPDQFNTITAQSKTDPNQNTGISIQRCQITPFDNLTATTYLGRPWKDFATTMFMQSHIGDIVDPAGWTQWTQGVDPPNTIFYAEYENLGPGSGINERINWPGVKPNVTTEEARRFTVESLIQGNQWLPKDSIVYESSLE</sequence>
<accession>A0A5B6X8U5</accession>
<evidence type="ECO:0000256" key="10">
    <source>
        <dbReference type="SAM" id="MobiDB-lite"/>
    </source>
</evidence>
<protein>
    <recommendedName>
        <fullName evidence="4">pectinesterase</fullName>
        <ecNumber evidence="4">3.1.1.11</ecNumber>
    </recommendedName>
</protein>
<dbReference type="GO" id="GO:0030599">
    <property type="term" value="F:pectinesterase activity"/>
    <property type="evidence" value="ECO:0007669"/>
    <property type="project" value="UniProtKB-EC"/>
</dbReference>
<comment type="similarity">
    <text evidence="3">In the C-terminal section; belongs to the pectinesterase family.</text>
</comment>
<feature type="domain" description="Pectinesterase inhibitor" evidence="12">
    <location>
        <begin position="731"/>
        <end position="896"/>
    </location>
</feature>
<dbReference type="FunFam" id="1.20.140.40:FF:000010">
    <property type="entry name" value="Pectinesterase"/>
    <property type="match status" value="1"/>
</dbReference>
<evidence type="ECO:0000256" key="9">
    <source>
        <dbReference type="PROSITE-ProRule" id="PRU10040"/>
    </source>
</evidence>
<evidence type="ECO:0000256" key="2">
    <source>
        <dbReference type="ARBA" id="ARBA00006027"/>
    </source>
</evidence>
<keyword evidence="7" id="KW-1015">Disulfide bond</keyword>
<dbReference type="NCBIfam" id="TIGR01614">
    <property type="entry name" value="PME_inhib"/>
    <property type="match status" value="2"/>
</dbReference>
<dbReference type="GO" id="GO:0042545">
    <property type="term" value="P:cell wall modification"/>
    <property type="evidence" value="ECO:0007669"/>
    <property type="project" value="InterPro"/>
</dbReference>
<comment type="similarity">
    <text evidence="2">In the N-terminal section; belongs to the PMEI family.</text>
</comment>
<comment type="caution">
    <text evidence="13">The sequence shown here is derived from an EMBL/GenBank/DDBJ whole genome shotgun (WGS) entry which is preliminary data.</text>
</comment>
<feature type="domain" description="Pectinesterase inhibitor" evidence="12">
    <location>
        <begin position="160"/>
        <end position="311"/>
    </location>
</feature>
<feature type="active site" evidence="9">
    <location>
        <position position="1100"/>
    </location>
</feature>
<feature type="transmembrane region" description="Helical" evidence="11">
    <location>
        <begin position="512"/>
        <end position="535"/>
    </location>
</feature>
<name>A0A5B6X8U5_9ROSI</name>
<dbReference type="SUPFAM" id="SSF101148">
    <property type="entry name" value="Plant invertase/pectin methylesterase inhibitor"/>
    <property type="match status" value="2"/>
</dbReference>
<feature type="compositionally biased region" description="Basic and acidic residues" evidence="10">
    <location>
        <begin position="54"/>
        <end position="74"/>
    </location>
</feature>
<evidence type="ECO:0000256" key="6">
    <source>
        <dbReference type="ARBA" id="ARBA00023085"/>
    </source>
</evidence>
<dbReference type="Gene3D" id="2.160.20.10">
    <property type="entry name" value="Single-stranded right-handed beta-helix, Pectin lyase-like"/>
    <property type="match status" value="2"/>
</dbReference>
<dbReference type="GO" id="GO:0004857">
    <property type="term" value="F:enzyme inhibitor activity"/>
    <property type="evidence" value="ECO:0007669"/>
    <property type="project" value="InterPro"/>
</dbReference>
<dbReference type="GO" id="GO:0045490">
    <property type="term" value="P:pectin catabolic process"/>
    <property type="evidence" value="ECO:0007669"/>
    <property type="project" value="UniProtKB-UniPathway"/>
</dbReference>
<evidence type="ECO:0000313" key="14">
    <source>
        <dbReference type="Proteomes" id="UP000325315"/>
    </source>
</evidence>
<feature type="active site" evidence="9">
    <location>
        <position position="518"/>
    </location>
</feature>
<dbReference type="InterPro" id="IPR012334">
    <property type="entry name" value="Pectin_lyas_fold"/>
</dbReference>
<keyword evidence="11" id="KW-0812">Transmembrane</keyword>
<dbReference type="PROSITE" id="PS00503">
    <property type="entry name" value="PECTINESTERASE_2"/>
    <property type="match status" value="2"/>
</dbReference>
<dbReference type="Gene3D" id="1.20.140.40">
    <property type="entry name" value="Invertase/pectin methylesterase inhibitor family protein"/>
    <property type="match status" value="2"/>
</dbReference>
<dbReference type="FunFam" id="2.160.20.10:FF:000001">
    <property type="entry name" value="Pectinesterase"/>
    <property type="match status" value="2"/>
</dbReference>
<feature type="compositionally biased region" description="Pro residues" evidence="10">
    <location>
        <begin position="75"/>
        <end position="84"/>
    </location>
</feature>
<evidence type="ECO:0000313" key="13">
    <source>
        <dbReference type="EMBL" id="KAA3490530.1"/>
    </source>
</evidence>
<evidence type="ECO:0000256" key="4">
    <source>
        <dbReference type="ARBA" id="ARBA00013229"/>
    </source>
</evidence>
<feature type="compositionally biased region" description="Pro residues" evidence="10">
    <location>
        <begin position="130"/>
        <end position="154"/>
    </location>
</feature>
<keyword evidence="5" id="KW-0378">Hydrolase</keyword>
<dbReference type="Proteomes" id="UP000325315">
    <property type="component" value="Unassembled WGS sequence"/>
</dbReference>
<keyword evidence="11" id="KW-0472">Membrane</keyword>
<dbReference type="CDD" id="cd15798">
    <property type="entry name" value="PMEI-like_3"/>
    <property type="match status" value="2"/>
</dbReference>
<dbReference type="InterPro" id="IPR011050">
    <property type="entry name" value="Pectin_lyase_fold/virulence"/>
</dbReference>
<dbReference type="AlphaFoldDB" id="A0A5B6X8U5"/>
<dbReference type="SMART" id="SM00856">
    <property type="entry name" value="PMEI"/>
    <property type="match status" value="2"/>
</dbReference>
<reference evidence="14" key="1">
    <citation type="journal article" date="2019" name="Plant Biotechnol. J.">
        <title>Genome sequencing of the Australian wild diploid species Gossypium australe highlights disease resistance and delayed gland morphogenesis.</title>
        <authorList>
            <person name="Cai Y."/>
            <person name="Cai X."/>
            <person name="Wang Q."/>
            <person name="Wang P."/>
            <person name="Zhang Y."/>
            <person name="Cai C."/>
            <person name="Xu Y."/>
            <person name="Wang K."/>
            <person name="Zhou Z."/>
            <person name="Wang C."/>
            <person name="Geng S."/>
            <person name="Li B."/>
            <person name="Dong Q."/>
            <person name="Hou Y."/>
            <person name="Wang H."/>
            <person name="Ai P."/>
            <person name="Liu Z."/>
            <person name="Yi F."/>
            <person name="Sun M."/>
            <person name="An G."/>
            <person name="Cheng J."/>
            <person name="Zhang Y."/>
            <person name="Shi Q."/>
            <person name="Xie Y."/>
            <person name="Shi X."/>
            <person name="Chang Y."/>
            <person name="Huang F."/>
            <person name="Chen Y."/>
            <person name="Hong S."/>
            <person name="Mi L."/>
            <person name="Sun Q."/>
            <person name="Zhang L."/>
            <person name="Zhou B."/>
            <person name="Peng R."/>
            <person name="Zhang X."/>
            <person name="Liu F."/>
        </authorList>
    </citation>
    <scope>NUCLEOTIDE SEQUENCE [LARGE SCALE GENOMIC DNA]</scope>
    <source>
        <strain evidence="14">cv. PA1801</strain>
    </source>
</reference>
<evidence type="ECO:0000256" key="8">
    <source>
        <dbReference type="ARBA" id="ARBA00023180"/>
    </source>
</evidence>
<feature type="compositionally biased region" description="Pro residues" evidence="10">
    <location>
        <begin position="91"/>
        <end position="122"/>
    </location>
</feature>
<dbReference type="Pfam" id="PF04043">
    <property type="entry name" value="PMEI"/>
    <property type="match status" value="2"/>
</dbReference>
<keyword evidence="14" id="KW-1185">Reference proteome</keyword>
<dbReference type="OrthoDB" id="2019149at2759"/>
<evidence type="ECO:0000259" key="12">
    <source>
        <dbReference type="SMART" id="SM00856"/>
    </source>
</evidence>
<organism evidence="13 14">
    <name type="scientific">Gossypium australe</name>
    <dbReference type="NCBI Taxonomy" id="47621"/>
    <lineage>
        <taxon>Eukaryota</taxon>
        <taxon>Viridiplantae</taxon>
        <taxon>Streptophyta</taxon>
        <taxon>Embryophyta</taxon>
        <taxon>Tracheophyta</taxon>
        <taxon>Spermatophyta</taxon>
        <taxon>Magnoliopsida</taxon>
        <taxon>eudicotyledons</taxon>
        <taxon>Gunneridae</taxon>
        <taxon>Pentapetalae</taxon>
        <taxon>rosids</taxon>
        <taxon>malvids</taxon>
        <taxon>Malvales</taxon>
        <taxon>Malvaceae</taxon>
        <taxon>Malvoideae</taxon>
        <taxon>Gossypium</taxon>
    </lineage>
</organism>
<feature type="transmembrane region" description="Helical" evidence="11">
    <location>
        <begin position="694"/>
        <end position="717"/>
    </location>
</feature>
<dbReference type="EMBL" id="SMMG02000001">
    <property type="protein sequence ID" value="KAA3490530.1"/>
    <property type="molecule type" value="Genomic_DNA"/>
</dbReference>
<evidence type="ECO:0000256" key="5">
    <source>
        <dbReference type="ARBA" id="ARBA00022801"/>
    </source>
</evidence>
<dbReference type="InterPro" id="IPR035513">
    <property type="entry name" value="Invertase/methylesterase_inhib"/>
</dbReference>
<keyword evidence="6" id="KW-0063">Aspartyl esterase</keyword>
<dbReference type="UniPathway" id="UPA00545">
    <property type="reaction ID" value="UER00823"/>
</dbReference>
<dbReference type="InterPro" id="IPR033131">
    <property type="entry name" value="Pectinesterase_Asp_AS"/>
</dbReference>
<dbReference type="InterPro" id="IPR000070">
    <property type="entry name" value="Pectinesterase_cat"/>
</dbReference>